<dbReference type="PANTHER" id="PTHR10795">
    <property type="entry name" value="PROPROTEIN CONVERTASE SUBTILISIN/KEXIN"/>
    <property type="match status" value="1"/>
</dbReference>
<evidence type="ECO:0000256" key="1">
    <source>
        <dbReference type="ARBA" id="ARBA00004613"/>
    </source>
</evidence>
<comment type="subcellular location">
    <subcellularLocation>
        <location evidence="1">Secreted</location>
    </subcellularLocation>
</comment>
<reference evidence="5 6" key="1">
    <citation type="journal article" date="2018" name="Nat. Genet.">
        <title>The Rosa genome provides new insights in the design of modern roses.</title>
        <authorList>
            <person name="Bendahmane M."/>
        </authorList>
    </citation>
    <scope>NUCLEOTIDE SEQUENCE [LARGE SCALE GENOMIC DNA]</scope>
    <source>
        <strain evidence="6">cv. Old Blush</strain>
    </source>
</reference>
<evidence type="ECO:0000313" key="5">
    <source>
        <dbReference type="EMBL" id="PRQ17863.1"/>
    </source>
</evidence>
<name>A0A2P6P7F3_ROSCH</name>
<feature type="domain" description="Inhibitor I9" evidence="4">
    <location>
        <begin position="96"/>
        <end position="142"/>
    </location>
</feature>
<dbReference type="Gene3D" id="3.40.50.200">
    <property type="entry name" value="Peptidase S8/S53 domain"/>
    <property type="match status" value="1"/>
</dbReference>
<dbReference type="Proteomes" id="UP000238479">
    <property type="component" value="Chromosome 7"/>
</dbReference>
<evidence type="ECO:0000313" key="6">
    <source>
        <dbReference type="Proteomes" id="UP000238479"/>
    </source>
</evidence>
<protein>
    <submittedName>
        <fullName evidence="5">Putative cucumisin</fullName>
        <ecNumber evidence="5">3.4.21.25</ecNumber>
    </submittedName>
</protein>
<dbReference type="AlphaFoldDB" id="A0A2P6P7F3"/>
<dbReference type="GO" id="GO:0006508">
    <property type="term" value="P:proteolysis"/>
    <property type="evidence" value="ECO:0007669"/>
    <property type="project" value="InterPro"/>
</dbReference>
<dbReference type="Gene3D" id="3.30.70.80">
    <property type="entry name" value="Peptidase S8 propeptide/proteinase inhibitor I9"/>
    <property type="match status" value="1"/>
</dbReference>
<organism evidence="5 6">
    <name type="scientific">Rosa chinensis</name>
    <name type="common">China rose</name>
    <dbReference type="NCBI Taxonomy" id="74649"/>
    <lineage>
        <taxon>Eukaryota</taxon>
        <taxon>Viridiplantae</taxon>
        <taxon>Streptophyta</taxon>
        <taxon>Embryophyta</taxon>
        <taxon>Tracheophyta</taxon>
        <taxon>Spermatophyta</taxon>
        <taxon>Magnoliopsida</taxon>
        <taxon>eudicotyledons</taxon>
        <taxon>Gunneridae</taxon>
        <taxon>Pentapetalae</taxon>
        <taxon>rosids</taxon>
        <taxon>fabids</taxon>
        <taxon>Rosales</taxon>
        <taxon>Rosaceae</taxon>
        <taxon>Rosoideae</taxon>
        <taxon>Rosoideae incertae sedis</taxon>
        <taxon>Rosa</taxon>
    </lineage>
</organism>
<comment type="similarity">
    <text evidence="2">Belongs to the peptidase S8 family.</text>
</comment>
<keyword evidence="6" id="KW-1185">Reference proteome</keyword>
<comment type="caution">
    <text evidence="5">The sequence shown here is derived from an EMBL/GenBank/DDBJ whole genome shotgun (WGS) entry which is preliminary data.</text>
</comment>
<dbReference type="SUPFAM" id="SSF52743">
    <property type="entry name" value="Subtilisin-like"/>
    <property type="match status" value="1"/>
</dbReference>
<dbReference type="STRING" id="74649.A0A2P6P7F3"/>
<gene>
    <name evidence="5" type="ORF">RchiOBHm_Chr7g0199611</name>
</gene>
<dbReference type="InterPro" id="IPR010259">
    <property type="entry name" value="S8pro/Inhibitor_I9"/>
</dbReference>
<dbReference type="InterPro" id="IPR037045">
    <property type="entry name" value="S8pro/Inhibitor_I9_sf"/>
</dbReference>
<dbReference type="EC" id="3.4.21.25" evidence="5"/>
<dbReference type="GO" id="GO:0005576">
    <property type="term" value="C:extracellular region"/>
    <property type="evidence" value="ECO:0007669"/>
    <property type="project" value="UniProtKB-SubCell"/>
</dbReference>
<dbReference type="EMBL" id="PDCK01000045">
    <property type="protein sequence ID" value="PRQ17863.1"/>
    <property type="molecule type" value="Genomic_DNA"/>
</dbReference>
<keyword evidence="5" id="KW-0378">Hydrolase</keyword>
<evidence type="ECO:0000259" key="4">
    <source>
        <dbReference type="Pfam" id="PF05922"/>
    </source>
</evidence>
<proteinExistence type="inferred from homology"/>
<dbReference type="InterPro" id="IPR036852">
    <property type="entry name" value="Peptidase_S8/S53_dom_sf"/>
</dbReference>
<dbReference type="Gramene" id="PRQ17863">
    <property type="protein sequence ID" value="PRQ17863"/>
    <property type="gene ID" value="RchiOBHm_Chr7g0199611"/>
</dbReference>
<dbReference type="GO" id="GO:0004252">
    <property type="term" value="F:serine-type endopeptidase activity"/>
    <property type="evidence" value="ECO:0007669"/>
    <property type="project" value="InterPro"/>
</dbReference>
<evidence type="ECO:0000256" key="3">
    <source>
        <dbReference type="ARBA" id="ARBA00022729"/>
    </source>
</evidence>
<sequence length="206" mass="23472">MAKRGRYVNIGSHCIHGRAAPWRFFCSIHTPFSATKRTWKVNNTKIRPRVFVFPDWQNALLTYSKKKKKKKKKLYLLAIQVRYLKHLCFPNCSFKLAKESLIYSYGKSFNGFSAKLSDEEVAELAEMEGIVSVIPNHRLKLHTTRSWDFMGFSKGQRGASVGEEVVIGLLDSGIWPESDSFSDDGFGPPPKKWKGKCKGANFTCNK</sequence>
<dbReference type="Pfam" id="PF05922">
    <property type="entry name" value="Inhibitor_I9"/>
    <property type="match status" value="1"/>
</dbReference>
<evidence type="ECO:0000256" key="2">
    <source>
        <dbReference type="ARBA" id="ARBA00011073"/>
    </source>
</evidence>
<accession>A0A2P6P7F3</accession>
<keyword evidence="3" id="KW-0732">Signal</keyword>
<dbReference type="InterPro" id="IPR045051">
    <property type="entry name" value="SBT"/>
</dbReference>